<evidence type="ECO:0000313" key="1">
    <source>
        <dbReference type="EMBL" id="KAL3314939.1"/>
    </source>
</evidence>
<dbReference type="Proteomes" id="UP001626550">
    <property type="component" value="Unassembled WGS sequence"/>
</dbReference>
<dbReference type="EMBL" id="JBJKFK010000867">
    <property type="protein sequence ID" value="KAL3314939.1"/>
    <property type="molecule type" value="Genomic_DNA"/>
</dbReference>
<name>A0ABD2Q5U1_9PLAT</name>
<keyword evidence="2" id="KW-1185">Reference proteome</keyword>
<feature type="non-terminal residue" evidence="1">
    <location>
        <position position="236"/>
    </location>
</feature>
<gene>
    <name evidence="1" type="ORF">Ciccas_006434</name>
</gene>
<proteinExistence type="predicted"/>
<evidence type="ECO:0000313" key="2">
    <source>
        <dbReference type="Proteomes" id="UP001626550"/>
    </source>
</evidence>
<accession>A0ABD2Q5U1</accession>
<dbReference type="AlphaFoldDB" id="A0ABD2Q5U1"/>
<protein>
    <submittedName>
        <fullName evidence="1">Uncharacterized protein</fullName>
    </submittedName>
</protein>
<organism evidence="1 2">
    <name type="scientific">Cichlidogyrus casuarinus</name>
    <dbReference type="NCBI Taxonomy" id="1844966"/>
    <lineage>
        <taxon>Eukaryota</taxon>
        <taxon>Metazoa</taxon>
        <taxon>Spiralia</taxon>
        <taxon>Lophotrochozoa</taxon>
        <taxon>Platyhelminthes</taxon>
        <taxon>Monogenea</taxon>
        <taxon>Monopisthocotylea</taxon>
        <taxon>Dactylogyridea</taxon>
        <taxon>Ancyrocephalidae</taxon>
        <taxon>Cichlidogyrus</taxon>
    </lineage>
</organism>
<sequence length="236" mass="27304">MAKKLPIKYLQNAEITTFANGIFDEYFEWQSSNPSQKEDRRLTIGSNFLISQLQKKRCKFDLVLLSYNVLETPLGESLLQLLVIEKPRLIIKFKEETLKLFTTSSGVEFSRLSVIAFNEKITRNLSSISLMNDFFDKKMEKHVESADQIKNFIKKEAKIKLNTIAYIVKKQGINVTIDDIRTCVKLRRFSPPRTDFAASYYYEPGIECPKISNKKDRSKCCKKIPKQKSIKVPAKT</sequence>
<comment type="caution">
    <text evidence="1">The sequence shown here is derived from an EMBL/GenBank/DDBJ whole genome shotgun (WGS) entry which is preliminary data.</text>
</comment>
<reference evidence="1 2" key="1">
    <citation type="submission" date="2024-11" db="EMBL/GenBank/DDBJ databases">
        <title>Adaptive evolution of stress response genes in parasites aligns with host niche diversity.</title>
        <authorList>
            <person name="Hahn C."/>
            <person name="Resl P."/>
        </authorList>
    </citation>
    <scope>NUCLEOTIDE SEQUENCE [LARGE SCALE GENOMIC DNA]</scope>
    <source>
        <strain evidence="1">EGGRZ-B1_66</strain>
        <tissue evidence="1">Body</tissue>
    </source>
</reference>